<dbReference type="PANTHER" id="PTHR46552">
    <property type="entry name" value="NADH-UBIQUINONE OXIDOREDUCTASE CHAIN 2"/>
    <property type="match status" value="1"/>
</dbReference>
<comment type="catalytic activity">
    <reaction evidence="17 18">
        <text>a ubiquinone + NADH + 5 H(+)(in) = a ubiquinol + NAD(+) + 4 H(+)(out)</text>
        <dbReference type="Rhea" id="RHEA:29091"/>
        <dbReference type="Rhea" id="RHEA-COMP:9565"/>
        <dbReference type="Rhea" id="RHEA-COMP:9566"/>
        <dbReference type="ChEBI" id="CHEBI:15378"/>
        <dbReference type="ChEBI" id="CHEBI:16389"/>
        <dbReference type="ChEBI" id="CHEBI:17976"/>
        <dbReference type="ChEBI" id="CHEBI:57540"/>
        <dbReference type="ChEBI" id="CHEBI:57945"/>
        <dbReference type="EC" id="7.1.1.2"/>
    </reaction>
</comment>
<name>A0A126TGF4_9COLE</name>
<proteinExistence type="inferred from homology"/>
<keyword evidence="16 18" id="KW-0472">Membrane</keyword>
<feature type="domain" description="NADH:quinone oxidoreductase/Mrp antiporter transmembrane" evidence="19">
    <location>
        <begin position="74"/>
        <end position="260"/>
    </location>
</feature>
<gene>
    <name evidence="20" type="primary">ND2</name>
</gene>
<evidence type="ECO:0000256" key="7">
    <source>
        <dbReference type="ARBA" id="ARBA00022660"/>
    </source>
</evidence>
<keyword evidence="13 18" id="KW-0520">NAD</keyword>
<evidence type="ECO:0000256" key="4">
    <source>
        <dbReference type="ARBA" id="ARBA00012944"/>
    </source>
</evidence>
<evidence type="ECO:0000313" key="20">
    <source>
        <dbReference type="EMBL" id="AML26678.1"/>
    </source>
</evidence>
<keyword evidence="14 18" id="KW-0830">Ubiquinone</keyword>
<dbReference type="PRINTS" id="PR01436">
    <property type="entry name" value="NADHDHGNASE2"/>
</dbReference>
<feature type="transmembrane region" description="Helical" evidence="18">
    <location>
        <begin position="179"/>
        <end position="197"/>
    </location>
</feature>
<evidence type="ECO:0000256" key="5">
    <source>
        <dbReference type="ARBA" id="ARBA00021008"/>
    </source>
</evidence>
<dbReference type="GO" id="GO:0008137">
    <property type="term" value="F:NADH dehydrogenase (ubiquinone) activity"/>
    <property type="evidence" value="ECO:0007669"/>
    <property type="project" value="UniProtKB-EC"/>
</dbReference>
<protein>
    <recommendedName>
        <fullName evidence="5 18">NADH-ubiquinone oxidoreductase chain 2</fullName>
        <ecNumber evidence="4 18">7.1.1.2</ecNumber>
    </recommendedName>
</protein>
<evidence type="ECO:0000256" key="12">
    <source>
        <dbReference type="ARBA" id="ARBA00022989"/>
    </source>
</evidence>
<comment type="subcellular location">
    <subcellularLocation>
        <location evidence="2 18">Mitochondrion inner membrane</location>
        <topology evidence="2 18">Multi-pass membrane protein</topology>
    </subcellularLocation>
</comment>
<evidence type="ECO:0000256" key="9">
    <source>
        <dbReference type="ARBA" id="ARBA00022792"/>
    </source>
</evidence>
<evidence type="ECO:0000256" key="2">
    <source>
        <dbReference type="ARBA" id="ARBA00004448"/>
    </source>
</evidence>
<evidence type="ECO:0000256" key="16">
    <source>
        <dbReference type="ARBA" id="ARBA00023136"/>
    </source>
</evidence>
<comment type="function">
    <text evidence="18">Core subunit of the mitochondrial membrane respiratory chain NADH dehydrogenase (Complex I) which catalyzes electron transfer from NADH through the respiratory chain, using ubiquinone as an electron acceptor. Essential for the catalytic activity and assembly of complex I.</text>
</comment>
<evidence type="ECO:0000256" key="8">
    <source>
        <dbReference type="ARBA" id="ARBA00022692"/>
    </source>
</evidence>
<keyword evidence="6" id="KW-0813">Transport</keyword>
<evidence type="ECO:0000256" key="18">
    <source>
        <dbReference type="RuleBase" id="RU003403"/>
    </source>
</evidence>
<evidence type="ECO:0000256" key="13">
    <source>
        <dbReference type="ARBA" id="ARBA00023027"/>
    </source>
</evidence>
<dbReference type="AlphaFoldDB" id="A0A126TGF4"/>
<dbReference type="EMBL" id="KT696259">
    <property type="protein sequence ID" value="AML26678.1"/>
    <property type="molecule type" value="Genomic_DNA"/>
</dbReference>
<keyword evidence="10 18" id="KW-1278">Translocase</keyword>
<dbReference type="InterPro" id="IPR003917">
    <property type="entry name" value="NADH_UbQ_OxRdtase_chain2"/>
</dbReference>
<comment type="function">
    <text evidence="1">Core subunit of the mitochondrial membrane respiratory chain NADH dehydrogenase (Complex I) that is believed to belong to the minimal assembly required for catalysis. Complex I functions in the transfer of electrons from NADH to the respiratory chain. The immediate electron acceptor for the enzyme is believed to be ubiquinone.</text>
</comment>
<geneLocation type="mitochondrion" evidence="20"/>
<evidence type="ECO:0000256" key="3">
    <source>
        <dbReference type="ARBA" id="ARBA00007012"/>
    </source>
</evidence>
<dbReference type="EC" id="7.1.1.2" evidence="4 18"/>
<keyword evidence="9 18" id="KW-0999">Mitochondrion inner membrane</keyword>
<feature type="domain" description="NADH:quinone oxidoreductase/Mrp antiporter transmembrane" evidence="19">
    <location>
        <begin position="16"/>
        <end position="73"/>
    </location>
</feature>
<feature type="transmembrane region" description="Helical" evidence="18">
    <location>
        <begin position="217"/>
        <end position="237"/>
    </location>
</feature>
<feature type="transmembrane region" description="Helical" evidence="18">
    <location>
        <begin position="109"/>
        <end position="126"/>
    </location>
</feature>
<dbReference type="InterPro" id="IPR050175">
    <property type="entry name" value="Complex_I_Subunit_2"/>
</dbReference>
<feature type="transmembrane region" description="Helical" evidence="18">
    <location>
        <begin position="249"/>
        <end position="273"/>
    </location>
</feature>
<comment type="similarity">
    <text evidence="3 18">Belongs to the complex I subunit 2 family.</text>
</comment>
<feature type="transmembrane region" description="Helical" evidence="18">
    <location>
        <begin position="52"/>
        <end position="72"/>
    </location>
</feature>
<dbReference type="PANTHER" id="PTHR46552:SF1">
    <property type="entry name" value="NADH-UBIQUINONE OXIDOREDUCTASE CHAIN 2"/>
    <property type="match status" value="1"/>
</dbReference>
<feature type="transmembrane region" description="Helical" evidence="18">
    <location>
        <begin position="132"/>
        <end position="149"/>
    </location>
</feature>
<feature type="transmembrane region" description="Helical" evidence="18">
    <location>
        <begin position="78"/>
        <end position="97"/>
    </location>
</feature>
<accession>A0A126TGF4</accession>
<sequence length="315" mass="36586">MFFNFMILGILISISSNSWLGVWLGLEINLLSFIPLMSDFKNLLANESSMKYFITQVLASLLMLVSMISLYYNNFSSNLLSIALFLKMGAAPLHMWLPPVMEGLNWANILILGTMQKIAPMILISYNTKETFTIFILTSIIIGSIMSLNQTSMKKIMAYSAINHTGWMISTMMFSNLIWLTYFSIYSLILVNLTWIFKNFNVNHIKQTISNNQMFKISLTLNFWNLAGIPPFLGFWPKWLTIQTMVSNNWMIVAFLMIMFTIVMIFVYTRIMVSNLLMNTFEMNYLQQNLKHKNWTMNFLLMTSLILNTSMLFLF</sequence>
<evidence type="ECO:0000256" key="6">
    <source>
        <dbReference type="ARBA" id="ARBA00022448"/>
    </source>
</evidence>
<dbReference type="GO" id="GO:0005743">
    <property type="term" value="C:mitochondrial inner membrane"/>
    <property type="evidence" value="ECO:0007669"/>
    <property type="project" value="UniProtKB-SubCell"/>
</dbReference>
<evidence type="ECO:0000256" key="17">
    <source>
        <dbReference type="ARBA" id="ARBA00049551"/>
    </source>
</evidence>
<organism evidence="20">
    <name type="scientific">Ptiliidae sp. BMNH 1274726</name>
    <dbReference type="NCBI Taxonomy" id="1796538"/>
    <lineage>
        <taxon>Eukaryota</taxon>
        <taxon>Metazoa</taxon>
        <taxon>Ecdysozoa</taxon>
        <taxon>Arthropoda</taxon>
        <taxon>Hexapoda</taxon>
        <taxon>Insecta</taxon>
        <taxon>Pterygota</taxon>
        <taxon>Neoptera</taxon>
        <taxon>Endopterygota</taxon>
        <taxon>Coleoptera</taxon>
        <taxon>Polyphaga</taxon>
        <taxon>Staphyliniformia</taxon>
        <taxon>Ptiliidae</taxon>
    </lineage>
</organism>
<keyword evidence="11 18" id="KW-0249">Electron transport</keyword>
<dbReference type="GO" id="GO:0006120">
    <property type="term" value="P:mitochondrial electron transport, NADH to ubiquinone"/>
    <property type="evidence" value="ECO:0007669"/>
    <property type="project" value="InterPro"/>
</dbReference>
<evidence type="ECO:0000256" key="11">
    <source>
        <dbReference type="ARBA" id="ARBA00022982"/>
    </source>
</evidence>
<reference evidence="20" key="1">
    <citation type="submission" date="2015-09" db="EMBL/GenBank/DDBJ databases">
        <title>Capturing the unknown biodiversity of arthropods in tropical forests using metagenomics.</title>
        <authorList>
            <person name="Andujar C."/>
            <person name="Creedy T.J."/>
            <person name="Garner B."/>
            <person name="Canty R."/>
            <person name="Warner H.B."/>
            <person name="Lipecki J."/>
            <person name="Crampton-Platt A."/>
            <person name="Gabrielli M."/>
            <person name="Croydon-Veleslavov I.A."/>
            <person name="Lim J.L."/>
            <person name="Linard B."/>
            <person name="Vogler A."/>
        </authorList>
    </citation>
    <scope>NUCLEOTIDE SEQUENCE</scope>
</reference>
<keyword evidence="12 18" id="KW-1133">Transmembrane helix</keyword>
<evidence type="ECO:0000256" key="10">
    <source>
        <dbReference type="ARBA" id="ARBA00022967"/>
    </source>
</evidence>
<evidence type="ECO:0000256" key="1">
    <source>
        <dbReference type="ARBA" id="ARBA00003257"/>
    </source>
</evidence>
<evidence type="ECO:0000256" key="14">
    <source>
        <dbReference type="ARBA" id="ARBA00023075"/>
    </source>
</evidence>
<keyword evidence="8 18" id="KW-0812">Transmembrane</keyword>
<feature type="transmembrane region" description="Helical" evidence="18">
    <location>
        <begin position="294"/>
        <end position="314"/>
    </location>
</feature>
<evidence type="ECO:0000259" key="19">
    <source>
        <dbReference type="Pfam" id="PF00361"/>
    </source>
</evidence>
<evidence type="ECO:0000256" key="15">
    <source>
        <dbReference type="ARBA" id="ARBA00023128"/>
    </source>
</evidence>
<keyword evidence="15 18" id="KW-0496">Mitochondrion</keyword>
<dbReference type="Pfam" id="PF00361">
    <property type="entry name" value="Proton_antipo_M"/>
    <property type="match status" value="2"/>
</dbReference>
<dbReference type="InterPro" id="IPR001750">
    <property type="entry name" value="ND/Mrp_TM"/>
</dbReference>
<feature type="transmembrane region" description="Helical" evidence="18">
    <location>
        <begin position="6"/>
        <end position="31"/>
    </location>
</feature>
<keyword evidence="7 18" id="KW-0679">Respiratory chain</keyword>